<dbReference type="SMART" id="SM00487">
    <property type="entry name" value="DEXDc"/>
    <property type="match status" value="1"/>
</dbReference>
<keyword evidence="1" id="KW-0547">Nucleotide-binding</keyword>
<protein>
    <recommendedName>
        <fullName evidence="5">Helicase ATP-binding domain-containing protein</fullName>
    </recommendedName>
</protein>
<dbReference type="InterPro" id="IPR014001">
    <property type="entry name" value="Helicase_ATP-bd"/>
</dbReference>
<keyword evidence="2" id="KW-0378">Hydrolase</keyword>
<proteinExistence type="predicted"/>
<evidence type="ECO:0000256" key="4">
    <source>
        <dbReference type="ARBA" id="ARBA00022840"/>
    </source>
</evidence>
<dbReference type="EMBL" id="MN739580">
    <property type="protein sequence ID" value="QHT14231.1"/>
    <property type="molecule type" value="Genomic_DNA"/>
</dbReference>
<name>A0A6C0DCW4_9ZZZZ</name>
<reference evidence="6" key="1">
    <citation type="journal article" date="2020" name="Nature">
        <title>Giant virus diversity and host interactions through global metagenomics.</title>
        <authorList>
            <person name="Schulz F."/>
            <person name="Roux S."/>
            <person name="Paez-Espino D."/>
            <person name="Jungbluth S."/>
            <person name="Walsh D.A."/>
            <person name="Denef V.J."/>
            <person name="McMahon K.D."/>
            <person name="Konstantinidis K.T."/>
            <person name="Eloe-Fadrosh E.A."/>
            <person name="Kyrpides N.C."/>
            <person name="Woyke T."/>
        </authorList>
    </citation>
    <scope>NUCLEOTIDE SEQUENCE</scope>
    <source>
        <strain evidence="6">GVMAG-M-3300023174-137</strain>
    </source>
</reference>
<dbReference type="AlphaFoldDB" id="A0A6C0DCW4"/>
<evidence type="ECO:0000256" key="2">
    <source>
        <dbReference type="ARBA" id="ARBA00022801"/>
    </source>
</evidence>
<dbReference type="InterPro" id="IPR006935">
    <property type="entry name" value="Helicase/UvrB_N"/>
</dbReference>
<dbReference type="GO" id="GO:0005524">
    <property type="term" value="F:ATP binding"/>
    <property type="evidence" value="ECO:0007669"/>
    <property type="project" value="UniProtKB-KW"/>
</dbReference>
<feature type="domain" description="Helicase ATP-binding" evidence="5">
    <location>
        <begin position="116"/>
        <end position="267"/>
    </location>
</feature>
<evidence type="ECO:0000256" key="3">
    <source>
        <dbReference type="ARBA" id="ARBA00022806"/>
    </source>
</evidence>
<dbReference type="GO" id="GO:0004386">
    <property type="term" value="F:helicase activity"/>
    <property type="evidence" value="ECO:0007669"/>
    <property type="project" value="UniProtKB-KW"/>
</dbReference>
<dbReference type="GO" id="GO:0016787">
    <property type="term" value="F:hydrolase activity"/>
    <property type="evidence" value="ECO:0007669"/>
    <property type="project" value="UniProtKB-KW"/>
</dbReference>
<keyword evidence="4" id="KW-0067">ATP-binding</keyword>
<accession>A0A6C0DCW4</accession>
<evidence type="ECO:0000256" key="1">
    <source>
        <dbReference type="ARBA" id="ARBA00022741"/>
    </source>
</evidence>
<dbReference type="InterPro" id="IPR050615">
    <property type="entry name" value="ATP-dep_DNA_Helicase"/>
</dbReference>
<dbReference type="PANTHER" id="PTHR11274">
    <property type="entry name" value="RAD25/XP-B DNA REPAIR HELICASE"/>
    <property type="match status" value="1"/>
</dbReference>
<sequence length="487" mass="54797">MKSGGHTTYMEDGIVLTQKGYSIRKAALSPQQTDLILKELNVCPKLNTKFSSDKIIAEATFKVYRESPNRWYLPRHWGIEHFGQPDKSNLPLGLELSESAGKFVGNPYPYQEDIIKSFMDAGGNGLICVPCGKGKTFMALAIAARIGRRFLVVVDKEFLMNQWRGEMEALMPGIRIGCVQGPKQEIDPTKYDCTICMIQTISGNDRVLPSFHEYGFAIFDECHHLGAQHFSRCLQKIQLNKMLGLSATPTREDGLSKVFTWFLGNPVYWEKTREPDPSVEVKSIMIETDDTDYNTIPTNWRGEPVMAQLLTNILGCKERTDIIVGWIRRLAEEPARRILVLSERIGHLEGIERCLEGSGLSIAYYIGGMKEAVRESGAQSARVLLASYAMASEAMNIKSLNSVILASPRKHVEQSTGRILRTRVSDRVVQPMIIDIVDKHSMYKGQWKKRHAYYKQCAYKVETWRMDTPICRGAGPAPPAPGECLIK</sequence>
<dbReference type="Pfam" id="PF04851">
    <property type="entry name" value="ResIII"/>
    <property type="match status" value="1"/>
</dbReference>
<dbReference type="SUPFAM" id="SSF52540">
    <property type="entry name" value="P-loop containing nucleoside triphosphate hydrolases"/>
    <property type="match status" value="2"/>
</dbReference>
<dbReference type="Gene3D" id="3.40.50.300">
    <property type="entry name" value="P-loop containing nucleotide triphosphate hydrolases"/>
    <property type="match status" value="2"/>
</dbReference>
<dbReference type="PROSITE" id="PS51192">
    <property type="entry name" value="HELICASE_ATP_BIND_1"/>
    <property type="match status" value="1"/>
</dbReference>
<dbReference type="PANTHER" id="PTHR11274:SF0">
    <property type="entry name" value="GENERAL TRANSCRIPTION AND DNA REPAIR FACTOR IIH HELICASE SUBUNIT XPB"/>
    <property type="match status" value="1"/>
</dbReference>
<evidence type="ECO:0000313" key="6">
    <source>
        <dbReference type="EMBL" id="QHT14231.1"/>
    </source>
</evidence>
<dbReference type="GO" id="GO:0003677">
    <property type="term" value="F:DNA binding"/>
    <property type="evidence" value="ECO:0007669"/>
    <property type="project" value="InterPro"/>
</dbReference>
<organism evidence="6">
    <name type="scientific">viral metagenome</name>
    <dbReference type="NCBI Taxonomy" id="1070528"/>
    <lineage>
        <taxon>unclassified sequences</taxon>
        <taxon>metagenomes</taxon>
        <taxon>organismal metagenomes</taxon>
    </lineage>
</organism>
<keyword evidence="3" id="KW-0347">Helicase</keyword>
<dbReference type="InterPro" id="IPR027417">
    <property type="entry name" value="P-loop_NTPase"/>
</dbReference>
<dbReference type="CDD" id="cd17926">
    <property type="entry name" value="DEXHc_RE"/>
    <property type="match status" value="1"/>
</dbReference>
<evidence type="ECO:0000259" key="5">
    <source>
        <dbReference type="PROSITE" id="PS51192"/>
    </source>
</evidence>